<comment type="similarity">
    <text evidence="2 8">Belongs to the rhizobiaceae omp19 lipoprotein family.</text>
</comment>
<dbReference type="RefSeq" id="WP_062556292.1">
    <property type="nucleotide sequence ID" value="NZ_CP049250.1"/>
</dbReference>
<gene>
    <name evidence="11" type="ORF">GGQ72_003224</name>
</gene>
<keyword evidence="12" id="KW-1185">Reference proteome</keyword>
<name>A0A7W6LK18_9HYPH</name>
<keyword evidence="4 8" id="KW-0472">Membrane</keyword>
<keyword evidence="7" id="KW-0449">Lipoprotein</keyword>
<dbReference type="SUPFAM" id="SSF50882">
    <property type="entry name" value="beta-Barrel protease inhibitors"/>
    <property type="match status" value="1"/>
</dbReference>
<protein>
    <recommendedName>
        <fullName evidence="8">Outer membrane lipoprotein omp19</fullName>
    </recommendedName>
</protein>
<evidence type="ECO:0000313" key="12">
    <source>
        <dbReference type="Proteomes" id="UP000519897"/>
    </source>
</evidence>
<accession>A0A7W6LK18</accession>
<evidence type="ECO:0000256" key="8">
    <source>
        <dbReference type="PIRNR" id="PIRNR034005"/>
    </source>
</evidence>
<dbReference type="PROSITE" id="PS51257">
    <property type="entry name" value="PROKAR_LIPOPROTEIN"/>
    <property type="match status" value="1"/>
</dbReference>
<comment type="subcellular location">
    <subcellularLocation>
        <location evidence="1">Cell outer membrane</location>
        <topology evidence="1">Lipid-anchor</topology>
    </subcellularLocation>
</comment>
<evidence type="ECO:0000256" key="5">
    <source>
        <dbReference type="ARBA" id="ARBA00023139"/>
    </source>
</evidence>
<feature type="region of interest" description="Disordered" evidence="9">
    <location>
        <begin position="23"/>
        <end position="84"/>
    </location>
</feature>
<comment type="caution">
    <text evidence="11">The sequence shown here is derived from an EMBL/GenBank/DDBJ whole genome shotgun (WGS) entry which is preliminary data.</text>
</comment>
<organism evidence="11 12">
    <name type="scientific">Rhizobium rhizoryzae</name>
    <dbReference type="NCBI Taxonomy" id="451876"/>
    <lineage>
        <taxon>Bacteria</taxon>
        <taxon>Pseudomonadati</taxon>
        <taxon>Pseudomonadota</taxon>
        <taxon>Alphaproteobacteria</taxon>
        <taxon>Hyphomicrobiales</taxon>
        <taxon>Rhizobiaceae</taxon>
        <taxon>Rhizobium/Agrobacterium group</taxon>
        <taxon>Rhizobium</taxon>
    </lineage>
</organism>
<keyword evidence="5" id="KW-0564">Palmitate</keyword>
<keyword evidence="3" id="KW-0732">Signal</keyword>
<evidence type="ECO:0000256" key="6">
    <source>
        <dbReference type="ARBA" id="ARBA00023237"/>
    </source>
</evidence>
<dbReference type="InterPro" id="IPR010571">
    <property type="entry name" value="OM_lipoprot_Omp19_bac"/>
</dbReference>
<dbReference type="InterPro" id="IPR021140">
    <property type="entry name" value="Inh/Omp19"/>
</dbReference>
<evidence type="ECO:0000256" key="1">
    <source>
        <dbReference type="ARBA" id="ARBA00004459"/>
    </source>
</evidence>
<keyword evidence="6 8" id="KW-0998">Cell outer membrane</keyword>
<dbReference type="PIRSF" id="PIRSF034005">
    <property type="entry name" value="OM_lipoprot_Omp19_bac"/>
    <property type="match status" value="1"/>
</dbReference>
<evidence type="ECO:0000256" key="4">
    <source>
        <dbReference type="ARBA" id="ARBA00023136"/>
    </source>
</evidence>
<proteinExistence type="inferred from homology"/>
<dbReference type="Pfam" id="PF02974">
    <property type="entry name" value="Inh"/>
    <property type="match status" value="1"/>
</dbReference>
<feature type="domain" description="Alkaline proteinase inhibitor/ Outer membrane lipoprotein Omp19" evidence="10">
    <location>
        <begin position="90"/>
        <end position="180"/>
    </location>
</feature>
<sequence length="180" mass="18301">MQFRYVVTGVLVAVSLAGCQRTSSSPYSNLPGPAPLQAQPVPSVQANQLPPPGASDPSQFPAAPNNGAAGTAVASLPPGGGQAPATALDVTKESMVGNWRVNSGGTSCDMFLTLTNLGSGSRGGTRGCAGELTTMGSWEVSGKNVLFKNRNGDVIGRVYKSADTRFDGTTNSGQAISLSR</sequence>
<feature type="compositionally biased region" description="Low complexity" evidence="9">
    <location>
        <begin position="61"/>
        <end position="74"/>
    </location>
</feature>
<dbReference type="GO" id="GO:0009279">
    <property type="term" value="C:cell outer membrane"/>
    <property type="evidence" value="ECO:0007669"/>
    <property type="project" value="UniProtKB-SubCell"/>
</dbReference>
<evidence type="ECO:0000313" key="11">
    <source>
        <dbReference type="EMBL" id="MBB4144667.1"/>
    </source>
</evidence>
<dbReference type="Proteomes" id="UP000519897">
    <property type="component" value="Unassembled WGS sequence"/>
</dbReference>
<dbReference type="EMBL" id="JACIEC010000004">
    <property type="protein sequence ID" value="MBB4144667.1"/>
    <property type="molecule type" value="Genomic_DNA"/>
</dbReference>
<dbReference type="GO" id="GO:0004866">
    <property type="term" value="F:endopeptidase inhibitor activity"/>
    <property type="evidence" value="ECO:0007669"/>
    <property type="project" value="InterPro"/>
</dbReference>
<dbReference type="InterPro" id="IPR016085">
    <property type="entry name" value="Protease_inh_B-barrel_dom"/>
</dbReference>
<evidence type="ECO:0000256" key="2">
    <source>
        <dbReference type="ARBA" id="ARBA00007138"/>
    </source>
</evidence>
<evidence type="ECO:0000256" key="9">
    <source>
        <dbReference type="SAM" id="MobiDB-lite"/>
    </source>
</evidence>
<evidence type="ECO:0000259" key="10">
    <source>
        <dbReference type="Pfam" id="PF02974"/>
    </source>
</evidence>
<evidence type="ECO:0000256" key="7">
    <source>
        <dbReference type="ARBA" id="ARBA00023288"/>
    </source>
</evidence>
<dbReference type="AlphaFoldDB" id="A0A7W6LK18"/>
<reference evidence="11 12" key="1">
    <citation type="submission" date="2020-08" db="EMBL/GenBank/DDBJ databases">
        <title>Genomic Encyclopedia of Type Strains, Phase IV (KMG-IV): sequencing the most valuable type-strain genomes for metagenomic binning, comparative biology and taxonomic classification.</title>
        <authorList>
            <person name="Goeker M."/>
        </authorList>
    </citation>
    <scope>NUCLEOTIDE SEQUENCE [LARGE SCALE GENOMIC DNA]</scope>
    <source>
        <strain evidence="11 12">DSM 29514</strain>
    </source>
</reference>
<dbReference type="Gene3D" id="2.40.128.10">
    <property type="match status" value="1"/>
</dbReference>
<evidence type="ECO:0000256" key="3">
    <source>
        <dbReference type="ARBA" id="ARBA00022729"/>
    </source>
</evidence>